<dbReference type="AlphaFoldDB" id="A0A8B6HQ80"/>
<organism evidence="2 3">
    <name type="scientific">Mytilus galloprovincialis</name>
    <name type="common">Mediterranean mussel</name>
    <dbReference type="NCBI Taxonomy" id="29158"/>
    <lineage>
        <taxon>Eukaryota</taxon>
        <taxon>Metazoa</taxon>
        <taxon>Spiralia</taxon>
        <taxon>Lophotrochozoa</taxon>
        <taxon>Mollusca</taxon>
        <taxon>Bivalvia</taxon>
        <taxon>Autobranchia</taxon>
        <taxon>Pteriomorphia</taxon>
        <taxon>Mytilida</taxon>
        <taxon>Mytiloidea</taxon>
        <taxon>Mytilidae</taxon>
        <taxon>Mytilinae</taxon>
        <taxon>Mytilus</taxon>
    </lineage>
</organism>
<gene>
    <name evidence="2" type="ORF">MGAL_10B006121</name>
</gene>
<comment type="caution">
    <text evidence="2">The sequence shown here is derived from an EMBL/GenBank/DDBJ whole genome shotgun (WGS) entry which is preliminary data.</text>
</comment>
<dbReference type="EMBL" id="UYJE01010347">
    <property type="protein sequence ID" value="VDI82398.1"/>
    <property type="molecule type" value="Genomic_DNA"/>
</dbReference>
<feature type="region of interest" description="Disordered" evidence="1">
    <location>
        <begin position="1"/>
        <end position="42"/>
    </location>
</feature>
<evidence type="ECO:0000313" key="2">
    <source>
        <dbReference type="EMBL" id="VDI82398.1"/>
    </source>
</evidence>
<dbReference type="Proteomes" id="UP000596742">
    <property type="component" value="Unassembled WGS sequence"/>
</dbReference>
<keyword evidence="3" id="KW-1185">Reference proteome</keyword>
<name>A0A8B6HQ80_MYTGA</name>
<reference evidence="2" key="1">
    <citation type="submission" date="2018-11" db="EMBL/GenBank/DDBJ databases">
        <authorList>
            <person name="Alioto T."/>
            <person name="Alioto T."/>
        </authorList>
    </citation>
    <scope>NUCLEOTIDE SEQUENCE</scope>
</reference>
<evidence type="ECO:0000256" key="1">
    <source>
        <dbReference type="SAM" id="MobiDB-lite"/>
    </source>
</evidence>
<accession>A0A8B6HQ80</accession>
<evidence type="ECO:0000313" key="3">
    <source>
        <dbReference type="Proteomes" id="UP000596742"/>
    </source>
</evidence>
<protein>
    <submittedName>
        <fullName evidence="2">Uncharacterized protein</fullName>
    </submittedName>
</protein>
<sequence length="110" mass="11828">MSDKKKLSLNDNSAALPEESASNSQDLFDTPPSQPLSQSGSESILQPLPLISLLPAVNIQVPRPVAAVVELGTLTAQKAENPKKRKATADDVYGLQVLYLKGEMAKQTKR</sequence>
<proteinExistence type="predicted"/>
<dbReference type="OrthoDB" id="6188088at2759"/>